<evidence type="ECO:0000256" key="1">
    <source>
        <dbReference type="SAM" id="MobiDB-lite"/>
    </source>
</evidence>
<accession>A0A146MC40</accession>
<gene>
    <name evidence="2" type="ORF">g.99221</name>
</gene>
<feature type="region of interest" description="Disordered" evidence="1">
    <location>
        <begin position="47"/>
        <end position="83"/>
    </location>
</feature>
<evidence type="ECO:0000313" key="2">
    <source>
        <dbReference type="EMBL" id="JAQ17314.1"/>
    </source>
</evidence>
<proteinExistence type="predicted"/>
<protein>
    <submittedName>
        <fullName evidence="2">Uncharacterized protein</fullName>
    </submittedName>
</protein>
<reference evidence="2" key="1">
    <citation type="journal article" date="2016" name="Gigascience">
        <title>De novo construction of an expanded transcriptome assembly for the western tarnished plant bug, Lygus hesperus.</title>
        <authorList>
            <person name="Tassone E.E."/>
            <person name="Geib S.M."/>
            <person name="Hall B."/>
            <person name="Fabrick J.A."/>
            <person name="Brent C.S."/>
            <person name="Hull J.J."/>
        </authorList>
    </citation>
    <scope>NUCLEOTIDE SEQUENCE</scope>
</reference>
<feature type="non-terminal residue" evidence="2">
    <location>
        <position position="1"/>
    </location>
</feature>
<dbReference type="EMBL" id="GDHC01001315">
    <property type="protein sequence ID" value="JAQ17314.1"/>
    <property type="molecule type" value="Transcribed_RNA"/>
</dbReference>
<feature type="compositionally biased region" description="Low complexity" evidence="1">
    <location>
        <begin position="65"/>
        <end position="83"/>
    </location>
</feature>
<name>A0A146MC40_LYGHE</name>
<dbReference type="AlphaFoldDB" id="A0A146MC40"/>
<organism evidence="2">
    <name type="scientific">Lygus hesperus</name>
    <name type="common">Western plant bug</name>
    <dbReference type="NCBI Taxonomy" id="30085"/>
    <lineage>
        <taxon>Eukaryota</taxon>
        <taxon>Metazoa</taxon>
        <taxon>Ecdysozoa</taxon>
        <taxon>Arthropoda</taxon>
        <taxon>Hexapoda</taxon>
        <taxon>Insecta</taxon>
        <taxon>Pterygota</taxon>
        <taxon>Neoptera</taxon>
        <taxon>Paraneoptera</taxon>
        <taxon>Hemiptera</taxon>
        <taxon>Heteroptera</taxon>
        <taxon>Panheteroptera</taxon>
        <taxon>Cimicomorpha</taxon>
        <taxon>Miridae</taxon>
        <taxon>Mirini</taxon>
        <taxon>Lygus</taxon>
    </lineage>
</organism>
<sequence length="140" mass="15078">NFSEVISRVFQEVKKKSASHFSVFLSVALLAHFSTMDSWDIQQMDDSYYEESSEVPEPPSPPSPTGTSSSNSQTPLSTPTTAPNLPLTPAILQALVAPIIQEVVAAVKSPNTLAAPVIHVAVPTPLTLIYNLHLPTHLFS</sequence>